<dbReference type="AlphaFoldDB" id="A9D3G2"/>
<dbReference type="GO" id="GO:0005524">
    <property type="term" value="F:ATP binding"/>
    <property type="evidence" value="ECO:0007669"/>
    <property type="project" value="UniProtKB-KW"/>
</dbReference>
<feature type="domain" description="HD Cas3-type" evidence="9">
    <location>
        <begin position="102"/>
        <end position="328"/>
    </location>
</feature>
<dbReference type="PROSITE" id="PS51643">
    <property type="entry name" value="HD_CAS3"/>
    <property type="match status" value="1"/>
</dbReference>
<reference evidence="10 11" key="1">
    <citation type="submission" date="2007-10" db="EMBL/GenBank/DDBJ databases">
        <authorList>
            <person name="Yayanos A."/>
            <person name="Ferriera S."/>
            <person name="Johnson J."/>
            <person name="Kravitz S."/>
            <person name="Halpern A."/>
            <person name="Remington K."/>
            <person name="Beeson K."/>
            <person name="Tran B."/>
            <person name="Rogers Y.-H."/>
            <person name="Friedman R."/>
            <person name="Venter J.C."/>
        </authorList>
    </citation>
    <scope>NUCLEOTIDE SEQUENCE [LARGE SCALE GENOMIC DNA]</scope>
    <source>
        <strain evidence="10 11">KT99</strain>
    </source>
</reference>
<proteinExistence type="inferred from homology"/>
<evidence type="ECO:0000259" key="9">
    <source>
        <dbReference type="PROSITE" id="PS51643"/>
    </source>
</evidence>
<evidence type="ECO:0000313" key="11">
    <source>
        <dbReference type="Proteomes" id="UP000005839"/>
    </source>
</evidence>
<dbReference type="STRING" id="314608.KT99_16494"/>
<dbReference type="SUPFAM" id="SSF52540">
    <property type="entry name" value="P-loop containing nucleoside triphosphate hydrolases"/>
    <property type="match status" value="1"/>
</dbReference>
<dbReference type="Gene3D" id="1.10.3210.30">
    <property type="match status" value="1"/>
</dbReference>
<dbReference type="RefSeq" id="WP_005497855.1">
    <property type="nucleotide sequence ID" value="NZ_ABIC01000008.1"/>
</dbReference>
<dbReference type="Pfam" id="PF22590">
    <property type="entry name" value="Cas3-like_C_2"/>
    <property type="match status" value="1"/>
</dbReference>
<evidence type="ECO:0000256" key="2">
    <source>
        <dbReference type="ARBA" id="ARBA00009046"/>
    </source>
</evidence>
<dbReference type="InterPro" id="IPR013395">
    <property type="entry name" value="CRISPR-assoc_Cas3_yers"/>
</dbReference>
<evidence type="ECO:0000256" key="5">
    <source>
        <dbReference type="ARBA" id="ARBA00022801"/>
    </source>
</evidence>
<dbReference type="NCBIfam" id="TIGR02562">
    <property type="entry name" value="cas3_yersinia"/>
    <property type="match status" value="1"/>
</dbReference>
<evidence type="ECO:0000256" key="7">
    <source>
        <dbReference type="ARBA" id="ARBA00022840"/>
    </source>
</evidence>
<organism evidence="10 11">
    <name type="scientific">Shewanella benthica KT99</name>
    <dbReference type="NCBI Taxonomy" id="314608"/>
    <lineage>
        <taxon>Bacteria</taxon>
        <taxon>Pseudomonadati</taxon>
        <taxon>Pseudomonadota</taxon>
        <taxon>Gammaproteobacteria</taxon>
        <taxon>Alteromonadales</taxon>
        <taxon>Shewanellaceae</taxon>
        <taxon>Shewanella</taxon>
    </lineage>
</organism>
<dbReference type="GO" id="GO:0046872">
    <property type="term" value="F:metal ion binding"/>
    <property type="evidence" value="ECO:0007669"/>
    <property type="project" value="UniProtKB-KW"/>
</dbReference>
<evidence type="ECO:0000313" key="10">
    <source>
        <dbReference type="EMBL" id="EDQ01684.1"/>
    </source>
</evidence>
<keyword evidence="8" id="KW-0051">Antiviral defense</keyword>
<dbReference type="InterPro" id="IPR038257">
    <property type="entry name" value="CRISPR-assoc_Cas3_HD_sf"/>
</dbReference>
<comment type="caution">
    <text evidence="10">The sequence shown here is derived from an EMBL/GenBank/DDBJ whole genome shotgun (WGS) entry which is preliminary data.</text>
</comment>
<evidence type="ECO:0000256" key="1">
    <source>
        <dbReference type="ARBA" id="ARBA00006847"/>
    </source>
</evidence>
<keyword evidence="3" id="KW-0479">Metal-binding</keyword>
<evidence type="ECO:0000256" key="4">
    <source>
        <dbReference type="ARBA" id="ARBA00022741"/>
    </source>
</evidence>
<dbReference type="Gene3D" id="3.40.50.300">
    <property type="entry name" value="P-loop containing nucleotide triphosphate hydrolases"/>
    <property type="match status" value="1"/>
</dbReference>
<keyword evidence="4" id="KW-0547">Nucleotide-binding</keyword>
<evidence type="ECO:0000256" key="6">
    <source>
        <dbReference type="ARBA" id="ARBA00022806"/>
    </source>
</evidence>
<protein>
    <recommendedName>
        <fullName evidence="9">HD Cas3-type domain-containing protein</fullName>
    </recommendedName>
</protein>
<evidence type="ECO:0000256" key="8">
    <source>
        <dbReference type="ARBA" id="ARBA00023118"/>
    </source>
</evidence>
<dbReference type="GO" id="GO:0051607">
    <property type="term" value="P:defense response to virus"/>
    <property type="evidence" value="ECO:0007669"/>
    <property type="project" value="UniProtKB-KW"/>
</dbReference>
<dbReference type="InterPro" id="IPR027417">
    <property type="entry name" value="P-loop_NTPase"/>
</dbReference>
<dbReference type="InterPro" id="IPR048823">
    <property type="entry name" value="Cas3_I-F_Cas2"/>
</dbReference>
<keyword evidence="7" id="KW-0067">ATP-binding</keyword>
<dbReference type="InterPro" id="IPR054712">
    <property type="entry name" value="Cas3-like_dom"/>
</dbReference>
<dbReference type="GO" id="GO:0004386">
    <property type="term" value="F:helicase activity"/>
    <property type="evidence" value="ECO:0007669"/>
    <property type="project" value="UniProtKB-KW"/>
</dbReference>
<dbReference type="Pfam" id="PF21384">
    <property type="entry name" value="Cas3_I-F_Cas2"/>
    <property type="match status" value="1"/>
</dbReference>
<comment type="similarity">
    <text evidence="2">In the central section; belongs to the CRISPR-associated helicase Cas3 family.</text>
</comment>
<comment type="similarity">
    <text evidence="1">In the N-terminal section; belongs to the CRISPR-associated nuclease Cas3-HD family.</text>
</comment>
<dbReference type="InterPro" id="IPR006483">
    <property type="entry name" value="CRISPR-assoc_Cas3_HD"/>
</dbReference>
<keyword evidence="5" id="KW-0378">Hydrolase</keyword>
<keyword evidence="6" id="KW-0347">Helicase</keyword>
<dbReference type="Pfam" id="PF18019">
    <property type="entry name" value="Cas3_HD"/>
    <property type="match status" value="1"/>
</dbReference>
<sequence length="1120" mass="126710">MMVTFVSQCEKNALKKTRRVLDAFANRIGDNTWQTIITEDGLLTVKKMLRKTASKSTAVSCHWIRSRSRSQFIWVVGNKSKFNEQGLVPVNSTKRNLLNMEIENDWKYLPLIKSLTGLAALLHDWGKASRLFQNKLSPNSKSKFKGDPIRHEWISCLLLNALVRSSDAGDEDWLKVLIMGELDEQRIKAVAGENIGNPLQGLPDAAKLIAWLIVSHHRLPLYSWDKKEVRSKYNGEYFSQIDGLLGEISKQWGYENRQDEAEYQSRVKQCFEFPKGLLTQSKQWNKLVKRRASQLQQQLPLIKEAIADGSYRLVLHHARLCLMLGDHNYSSQDAAKGWQDTTGLFANTDRDTNQFKQKLDEHLVGVAKVALDTAHLLPAFESEPPLAQDIQALRKKSTDSNFKWQDKAVDSITDWRQQQSKQKFGFFAVNMASTGCGKTFANAKVMRALSADQKSLRYILALGLRTLTLQTGDEYRQRIGLDKSQLAVLIGSKTVADLHNKRVAEEEELTAEAVGSESAESLLDEFIDYDCDIPESGLTTVLTKNKDKQFLYAPVLACTIDHIMAATETKRGGRYILPSLRLMSSDLVIDEIDDFTGSDLIAIGRLIHLAGMLGRKVMISSATIPPSLAEGYFNAYKKGWQLYCRSRTESQAIIGCAWIDESFTQVETVKSSDSDTAIAQYKSFHDAFIDKRIKLLTNQPARRKGHIVACEVNKANTKSADEISKQEAYFQHIKDAVLVKHQHHHTVDVMTNKQVSFGVVRVANISPCVELTRYLLKTAFPADTEVKVMAYHSQQVLLLRHEQERHLDQVLKRKEKVGEAAKAFSNGIIRGHLDNSNAKQVIFILVATPVEEVGRDHDFDWAVVEPSSYRSIVQLAGRVRRHREGEVTQANIGLMQYNYKAYIEGDKQGSVYFTRPGYETKPMLTHDLSKIINLTTLENGINAIPRITQLDKSQGQHLAGIEHRAIGTLLTQYAQLGPETLQGYLDSTWFLTALPQLLHGFRQSEPSNKIFLVVNSDDEDCYFTQKDEQGLRVTDIAGNLINIENILQITQVNLSISERNNLWLVRDYVDVLDAHIDEDVLPTRRQVSLRYGELSFVVRDGDKYQYSDQFGLVKIGRKQC</sequence>
<dbReference type="EMBL" id="ABIC01000008">
    <property type="protein sequence ID" value="EDQ01684.1"/>
    <property type="molecule type" value="Genomic_DNA"/>
</dbReference>
<dbReference type="Proteomes" id="UP000005839">
    <property type="component" value="Unassembled WGS sequence"/>
</dbReference>
<gene>
    <name evidence="10" type="ORF">KT99_16494</name>
</gene>
<name>A9D3G2_9GAMM</name>
<accession>A9D3G2</accession>
<dbReference type="GO" id="GO:0016787">
    <property type="term" value="F:hydrolase activity"/>
    <property type="evidence" value="ECO:0007669"/>
    <property type="project" value="UniProtKB-KW"/>
</dbReference>
<keyword evidence="11" id="KW-1185">Reference proteome</keyword>
<evidence type="ECO:0000256" key="3">
    <source>
        <dbReference type="ARBA" id="ARBA00022723"/>
    </source>
</evidence>